<keyword evidence="3" id="KW-1185">Reference proteome</keyword>
<dbReference type="EMBL" id="JAIWYP010000003">
    <property type="protein sequence ID" value="KAH3852800.1"/>
    <property type="molecule type" value="Genomic_DNA"/>
</dbReference>
<evidence type="ECO:0000256" key="1">
    <source>
        <dbReference type="SAM" id="MobiDB-lite"/>
    </source>
</evidence>
<dbReference type="AlphaFoldDB" id="A0A9D4L699"/>
<reference evidence="2" key="2">
    <citation type="submission" date="2020-11" db="EMBL/GenBank/DDBJ databases">
        <authorList>
            <person name="McCartney M.A."/>
            <person name="Auch B."/>
            <person name="Kono T."/>
            <person name="Mallez S."/>
            <person name="Becker A."/>
            <person name="Gohl D.M."/>
            <person name="Silverstein K.A.T."/>
            <person name="Koren S."/>
            <person name="Bechman K.B."/>
            <person name="Herman A."/>
            <person name="Abrahante J.E."/>
            <person name="Garbe J."/>
        </authorList>
    </citation>
    <scope>NUCLEOTIDE SEQUENCE</scope>
    <source>
        <strain evidence="2">Duluth1</strain>
        <tissue evidence="2">Whole animal</tissue>
    </source>
</reference>
<dbReference type="Proteomes" id="UP000828390">
    <property type="component" value="Unassembled WGS sequence"/>
</dbReference>
<reference evidence="2" key="1">
    <citation type="journal article" date="2019" name="bioRxiv">
        <title>The Genome of the Zebra Mussel, Dreissena polymorpha: A Resource for Invasive Species Research.</title>
        <authorList>
            <person name="McCartney M.A."/>
            <person name="Auch B."/>
            <person name="Kono T."/>
            <person name="Mallez S."/>
            <person name="Zhang Y."/>
            <person name="Obille A."/>
            <person name="Becker A."/>
            <person name="Abrahante J.E."/>
            <person name="Garbe J."/>
            <person name="Badalamenti J.P."/>
            <person name="Herman A."/>
            <person name="Mangelson H."/>
            <person name="Liachko I."/>
            <person name="Sullivan S."/>
            <person name="Sone E.D."/>
            <person name="Koren S."/>
            <person name="Silverstein K.A.T."/>
            <person name="Beckman K.B."/>
            <person name="Gohl D.M."/>
        </authorList>
    </citation>
    <scope>NUCLEOTIDE SEQUENCE</scope>
    <source>
        <strain evidence="2">Duluth1</strain>
        <tissue evidence="2">Whole animal</tissue>
    </source>
</reference>
<comment type="caution">
    <text evidence="2">The sequence shown here is derived from an EMBL/GenBank/DDBJ whole genome shotgun (WGS) entry which is preliminary data.</text>
</comment>
<evidence type="ECO:0000313" key="2">
    <source>
        <dbReference type="EMBL" id="KAH3852800.1"/>
    </source>
</evidence>
<feature type="compositionally biased region" description="Low complexity" evidence="1">
    <location>
        <begin position="21"/>
        <end position="35"/>
    </location>
</feature>
<protein>
    <submittedName>
        <fullName evidence="2">Uncharacterized protein</fullName>
    </submittedName>
</protein>
<sequence>MRKSKISPSKVNSNEEPKSTSNRNNNQNIQSRNDNTLIGKNFNNNALGLLVGTSNSKYVSAKYIAGNNMC</sequence>
<organism evidence="2 3">
    <name type="scientific">Dreissena polymorpha</name>
    <name type="common">Zebra mussel</name>
    <name type="synonym">Mytilus polymorpha</name>
    <dbReference type="NCBI Taxonomy" id="45954"/>
    <lineage>
        <taxon>Eukaryota</taxon>
        <taxon>Metazoa</taxon>
        <taxon>Spiralia</taxon>
        <taxon>Lophotrochozoa</taxon>
        <taxon>Mollusca</taxon>
        <taxon>Bivalvia</taxon>
        <taxon>Autobranchia</taxon>
        <taxon>Heteroconchia</taxon>
        <taxon>Euheterodonta</taxon>
        <taxon>Imparidentia</taxon>
        <taxon>Neoheterodontei</taxon>
        <taxon>Myida</taxon>
        <taxon>Dreissenoidea</taxon>
        <taxon>Dreissenidae</taxon>
        <taxon>Dreissena</taxon>
    </lineage>
</organism>
<feature type="region of interest" description="Disordered" evidence="1">
    <location>
        <begin position="1"/>
        <end position="37"/>
    </location>
</feature>
<feature type="compositionally biased region" description="Polar residues" evidence="1">
    <location>
        <begin position="1"/>
        <end position="12"/>
    </location>
</feature>
<accession>A0A9D4L699</accession>
<name>A0A9D4L699_DREPO</name>
<gene>
    <name evidence="2" type="ORF">DPMN_095320</name>
</gene>
<evidence type="ECO:0000313" key="3">
    <source>
        <dbReference type="Proteomes" id="UP000828390"/>
    </source>
</evidence>
<proteinExistence type="predicted"/>